<keyword evidence="2" id="KW-0732">Signal</keyword>
<dbReference type="EMBL" id="BAABFO010000010">
    <property type="protein sequence ID" value="GAA4333220.1"/>
    <property type="molecule type" value="Genomic_DNA"/>
</dbReference>
<comment type="similarity">
    <text evidence="1">Belongs to the UPF0065 (bug) family.</text>
</comment>
<dbReference type="Proteomes" id="UP001501671">
    <property type="component" value="Unassembled WGS sequence"/>
</dbReference>
<gene>
    <name evidence="3" type="ORF">GCM10023144_24270</name>
</gene>
<evidence type="ECO:0000313" key="4">
    <source>
        <dbReference type="Proteomes" id="UP001501671"/>
    </source>
</evidence>
<evidence type="ECO:0000256" key="1">
    <source>
        <dbReference type="ARBA" id="ARBA00006987"/>
    </source>
</evidence>
<dbReference type="InterPro" id="IPR005064">
    <property type="entry name" value="BUG"/>
</dbReference>
<name>A0ABP8H2D9_9BURK</name>
<dbReference type="PANTHER" id="PTHR42928:SF5">
    <property type="entry name" value="BLR1237 PROTEIN"/>
    <property type="match status" value="1"/>
</dbReference>
<dbReference type="Pfam" id="PF03401">
    <property type="entry name" value="TctC"/>
    <property type="match status" value="1"/>
</dbReference>
<organism evidence="3 4">
    <name type="scientific">Pigmentiphaga soli</name>
    <dbReference type="NCBI Taxonomy" id="1007095"/>
    <lineage>
        <taxon>Bacteria</taxon>
        <taxon>Pseudomonadati</taxon>
        <taxon>Pseudomonadota</taxon>
        <taxon>Betaproteobacteria</taxon>
        <taxon>Burkholderiales</taxon>
        <taxon>Alcaligenaceae</taxon>
        <taxon>Pigmentiphaga</taxon>
    </lineage>
</organism>
<feature type="chain" id="PRO_5046696250" evidence="2">
    <location>
        <begin position="30"/>
        <end position="329"/>
    </location>
</feature>
<proteinExistence type="inferred from homology"/>
<dbReference type="SUPFAM" id="SSF53850">
    <property type="entry name" value="Periplasmic binding protein-like II"/>
    <property type="match status" value="1"/>
</dbReference>
<evidence type="ECO:0000256" key="2">
    <source>
        <dbReference type="SAM" id="SignalP"/>
    </source>
</evidence>
<keyword evidence="4" id="KW-1185">Reference proteome</keyword>
<dbReference type="Gene3D" id="3.40.190.150">
    <property type="entry name" value="Bordetella uptake gene, domain 1"/>
    <property type="match status" value="1"/>
</dbReference>
<feature type="signal peptide" evidence="2">
    <location>
        <begin position="1"/>
        <end position="29"/>
    </location>
</feature>
<comment type="caution">
    <text evidence="3">The sequence shown here is derived from an EMBL/GenBank/DDBJ whole genome shotgun (WGS) entry which is preliminary data.</text>
</comment>
<evidence type="ECO:0000313" key="3">
    <source>
        <dbReference type="EMBL" id="GAA4333220.1"/>
    </source>
</evidence>
<dbReference type="InterPro" id="IPR042100">
    <property type="entry name" value="Bug_dom1"/>
</dbReference>
<dbReference type="Gene3D" id="3.40.190.10">
    <property type="entry name" value="Periplasmic binding protein-like II"/>
    <property type="match status" value="1"/>
</dbReference>
<accession>A0ABP8H2D9</accession>
<protein>
    <submittedName>
        <fullName evidence="3">Tripartite tricarboxylate transporter substrate binding protein</fullName>
    </submittedName>
</protein>
<dbReference type="PIRSF" id="PIRSF017082">
    <property type="entry name" value="YflP"/>
    <property type="match status" value="1"/>
</dbReference>
<reference evidence="4" key="1">
    <citation type="journal article" date="2019" name="Int. J. Syst. Evol. Microbiol.">
        <title>The Global Catalogue of Microorganisms (GCM) 10K type strain sequencing project: providing services to taxonomists for standard genome sequencing and annotation.</title>
        <authorList>
            <consortium name="The Broad Institute Genomics Platform"/>
            <consortium name="The Broad Institute Genome Sequencing Center for Infectious Disease"/>
            <person name="Wu L."/>
            <person name="Ma J."/>
        </authorList>
    </citation>
    <scope>NUCLEOTIDE SEQUENCE [LARGE SCALE GENOMIC DNA]</scope>
    <source>
        <strain evidence="4">JCM 17666</strain>
    </source>
</reference>
<dbReference type="CDD" id="cd13578">
    <property type="entry name" value="PBP2_Bug27"/>
    <property type="match status" value="1"/>
</dbReference>
<dbReference type="PANTHER" id="PTHR42928">
    <property type="entry name" value="TRICARBOXYLATE-BINDING PROTEIN"/>
    <property type="match status" value="1"/>
</dbReference>
<sequence length="329" mass="34756">MQEATRTILRGAGALACVAVALLCGSARADDGYPDKPVRIIVPYPPAGFNDVMARAFATKLNEKLGQPFIVENRAGGGTVIGTAAAAKAPADGYTLLVQGFPLIVNQYLYSKLPYDTNTAFAPVILGAETPNLLVVRADSAIKSLKDLIDAAKASPGRLNYASSGTGTSQHLTMEYLKSITGTDLNQIPYKGSAPMVTDLLGGQVDVMFDNFPNALPFVKAGKMRALAVTSRQRLAELPDVPTVAEQGYPGFEVAVFYGLYAPAGTPDAVVHKLNAVLNEALKADDVKSMFKTAGVQPMGGSAQDFAKYNAAQDRKWADVIRKAGIKAD</sequence>